<reference evidence="1 2" key="1">
    <citation type="submission" date="2021-06" db="EMBL/GenBank/DDBJ databases">
        <title>Caerostris extrusa draft genome.</title>
        <authorList>
            <person name="Kono N."/>
            <person name="Arakawa K."/>
        </authorList>
    </citation>
    <scope>NUCLEOTIDE SEQUENCE [LARGE SCALE GENOMIC DNA]</scope>
</reference>
<gene>
    <name evidence="1" type="ORF">CEXT_723051</name>
</gene>
<sequence>MIQPSDRRLHDCLSHSPIVTRAVQYRIMRDNTGSNPMIVRNSATRMLCPLDATTSSFQLNLQNLRECQCSTRNVFTPVVAFGTSRYSNIKNWLLLIPKSFLVNYNMMLDSLHSSISNPLDCECPGMSKFGTNPKYFKDEFFSKVRIINHGNNSGYTRLHKYFE</sequence>
<dbReference type="AlphaFoldDB" id="A0AAV4S139"/>
<proteinExistence type="predicted"/>
<evidence type="ECO:0000313" key="1">
    <source>
        <dbReference type="EMBL" id="GIY27679.1"/>
    </source>
</evidence>
<name>A0AAV4S139_CAEEX</name>
<protein>
    <submittedName>
        <fullName evidence="1">Uncharacterized protein</fullName>
    </submittedName>
</protein>
<evidence type="ECO:0000313" key="2">
    <source>
        <dbReference type="Proteomes" id="UP001054945"/>
    </source>
</evidence>
<dbReference type="Proteomes" id="UP001054945">
    <property type="component" value="Unassembled WGS sequence"/>
</dbReference>
<organism evidence="1 2">
    <name type="scientific">Caerostris extrusa</name>
    <name type="common">Bark spider</name>
    <name type="synonym">Caerostris bankana</name>
    <dbReference type="NCBI Taxonomy" id="172846"/>
    <lineage>
        <taxon>Eukaryota</taxon>
        <taxon>Metazoa</taxon>
        <taxon>Ecdysozoa</taxon>
        <taxon>Arthropoda</taxon>
        <taxon>Chelicerata</taxon>
        <taxon>Arachnida</taxon>
        <taxon>Araneae</taxon>
        <taxon>Araneomorphae</taxon>
        <taxon>Entelegynae</taxon>
        <taxon>Araneoidea</taxon>
        <taxon>Araneidae</taxon>
        <taxon>Caerostris</taxon>
    </lineage>
</organism>
<dbReference type="EMBL" id="BPLR01008841">
    <property type="protein sequence ID" value="GIY27679.1"/>
    <property type="molecule type" value="Genomic_DNA"/>
</dbReference>
<keyword evidence="2" id="KW-1185">Reference proteome</keyword>
<comment type="caution">
    <text evidence="1">The sequence shown here is derived from an EMBL/GenBank/DDBJ whole genome shotgun (WGS) entry which is preliminary data.</text>
</comment>
<accession>A0AAV4S139</accession>